<keyword evidence="2" id="KW-1185">Reference proteome</keyword>
<name>A0A387BL25_9MICO</name>
<proteinExistence type="predicted"/>
<dbReference type="RefSeq" id="WP_120788890.1">
    <property type="nucleotide sequence ID" value="NZ_CP032624.1"/>
</dbReference>
<dbReference type="OrthoDB" id="9921226at2"/>
<gene>
    <name evidence="1" type="ORF">D7I44_07315</name>
</gene>
<dbReference type="AlphaFoldDB" id="A0A387BL25"/>
<protein>
    <submittedName>
        <fullName evidence="1">Uncharacterized protein</fullName>
    </submittedName>
</protein>
<organism evidence="1 2">
    <name type="scientific">Gryllotalpicola protaetiae</name>
    <dbReference type="NCBI Taxonomy" id="2419771"/>
    <lineage>
        <taxon>Bacteria</taxon>
        <taxon>Bacillati</taxon>
        <taxon>Actinomycetota</taxon>
        <taxon>Actinomycetes</taxon>
        <taxon>Micrococcales</taxon>
        <taxon>Microbacteriaceae</taxon>
        <taxon>Gryllotalpicola</taxon>
    </lineage>
</organism>
<reference evidence="1 2" key="1">
    <citation type="submission" date="2018-09" db="EMBL/GenBank/DDBJ databases">
        <title>Genome sequencing of strain 2DFW10M-5.</title>
        <authorList>
            <person name="Heo J."/>
            <person name="Kim S.-J."/>
            <person name="Kwon S.-W."/>
        </authorList>
    </citation>
    <scope>NUCLEOTIDE SEQUENCE [LARGE SCALE GENOMIC DNA]</scope>
    <source>
        <strain evidence="1 2">2DFW10M-5</strain>
    </source>
</reference>
<dbReference type="KEGG" id="gry:D7I44_07315"/>
<dbReference type="EMBL" id="CP032624">
    <property type="protein sequence ID" value="AYG03358.1"/>
    <property type="molecule type" value="Genomic_DNA"/>
</dbReference>
<evidence type="ECO:0000313" key="1">
    <source>
        <dbReference type="EMBL" id="AYG03358.1"/>
    </source>
</evidence>
<sequence>MNEIIELDELRVARALAEQKAPDDWRWFVHAVARDVVEHLPDVVLWTSAAALLNVASGTLSAAALSGGLIVQRIDGALCLMVRQCEQMLVELMSVRLAVPRPLVTPPV</sequence>
<evidence type="ECO:0000313" key="2">
    <source>
        <dbReference type="Proteomes" id="UP000275069"/>
    </source>
</evidence>
<dbReference type="Proteomes" id="UP000275069">
    <property type="component" value="Chromosome"/>
</dbReference>
<accession>A0A387BL25</accession>